<organism evidence="1 2">
    <name type="scientific">Alistipes communis</name>
    <dbReference type="NCBI Taxonomy" id="2585118"/>
    <lineage>
        <taxon>Bacteria</taxon>
        <taxon>Pseudomonadati</taxon>
        <taxon>Bacteroidota</taxon>
        <taxon>Bacteroidia</taxon>
        <taxon>Bacteroidales</taxon>
        <taxon>Rikenellaceae</taxon>
        <taxon>Alistipes</taxon>
    </lineage>
</organism>
<keyword evidence="2" id="KW-1185">Reference proteome</keyword>
<dbReference type="KEGG" id="acou:A5CBH24_14960"/>
<gene>
    <name evidence="1" type="ORF">A5CBH24_14960</name>
</gene>
<evidence type="ECO:0000313" key="2">
    <source>
        <dbReference type="Proteomes" id="UP000318946"/>
    </source>
</evidence>
<dbReference type="EMBL" id="AP019735">
    <property type="protein sequence ID" value="BBL04183.1"/>
    <property type="molecule type" value="Genomic_DNA"/>
</dbReference>
<accession>A0A4Y1WSX4</accession>
<evidence type="ECO:0000313" key="1">
    <source>
        <dbReference type="EMBL" id="BBL04183.1"/>
    </source>
</evidence>
<dbReference type="Proteomes" id="UP000318946">
    <property type="component" value="Chromosome"/>
</dbReference>
<proteinExistence type="predicted"/>
<name>A0A4Y1WSX4_9BACT</name>
<sequence length="71" mass="8344">MTYRVAAVLLFGDGASAGVIRKELRRFGRVQERFRDALRRRRVRAGRIRWKADIERNGSIRPTGRARKENF</sequence>
<dbReference type="AlphaFoldDB" id="A0A4Y1WSX4"/>
<reference evidence="2" key="1">
    <citation type="submission" date="2019-06" db="EMBL/GenBank/DDBJ databases">
        <title>Alistipes onderdonkii subsp. vulgaris subsp. nov., Alistipes dispar sp. nov. and Alistipes communis sp. nov., isolated from human faeces, and creation of Alistipes onderdonkii subsp. onderdonkii subsp. nov.</title>
        <authorList>
            <person name="Sakamoto M."/>
            <person name="Ikeyama N."/>
            <person name="Ogata Y."/>
            <person name="Suda W."/>
            <person name="Iino T."/>
            <person name="Hattori M."/>
            <person name="Ohkuma M."/>
        </authorList>
    </citation>
    <scope>NUCLEOTIDE SEQUENCE [LARGE SCALE GENOMIC DNA]</scope>
    <source>
        <strain evidence="2">5CBH24</strain>
    </source>
</reference>
<protein>
    <submittedName>
        <fullName evidence="1">Uncharacterized protein</fullName>
    </submittedName>
</protein>